<dbReference type="EMBL" id="LGCL01000013">
    <property type="protein sequence ID" value="KPL79396.1"/>
    <property type="molecule type" value="Genomic_DNA"/>
</dbReference>
<proteinExistence type="predicted"/>
<dbReference type="AlphaFoldDB" id="A0A0P6X8Z5"/>
<dbReference type="Gene3D" id="3.40.630.30">
    <property type="match status" value="1"/>
</dbReference>
<reference evidence="4 5" key="1">
    <citation type="submission" date="2015-07" db="EMBL/GenBank/DDBJ databases">
        <title>Genome sequence of Ornatilinea apprima DSM 23815.</title>
        <authorList>
            <person name="Hemp J."/>
            <person name="Ward L.M."/>
            <person name="Pace L.A."/>
            <person name="Fischer W.W."/>
        </authorList>
    </citation>
    <scope>NUCLEOTIDE SEQUENCE [LARGE SCALE GENOMIC DNA]</scope>
    <source>
        <strain evidence="4 5">P3M-1</strain>
    </source>
</reference>
<dbReference type="STRING" id="1134406.ADN00_02925"/>
<accession>A0A0P6X8Z5</accession>
<dbReference type="Pfam" id="PF00583">
    <property type="entry name" value="Acetyltransf_1"/>
    <property type="match status" value="1"/>
</dbReference>
<keyword evidence="2" id="KW-0012">Acyltransferase</keyword>
<dbReference type="Proteomes" id="UP000050417">
    <property type="component" value="Unassembled WGS sequence"/>
</dbReference>
<dbReference type="GO" id="GO:0004596">
    <property type="term" value="F:protein-N-terminal amino-acid acetyltransferase activity"/>
    <property type="evidence" value="ECO:0007669"/>
    <property type="project" value="InterPro"/>
</dbReference>
<protein>
    <recommendedName>
        <fullName evidence="3">N-acetyltransferase domain-containing protein</fullName>
    </recommendedName>
</protein>
<dbReference type="InterPro" id="IPR045047">
    <property type="entry name" value="Ard1-like"/>
</dbReference>
<dbReference type="PANTHER" id="PTHR23091">
    <property type="entry name" value="N-TERMINAL ACETYLTRANSFERASE"/>
    <property type="match status" value="1"/>
</dbReference>
<evidence type="ECO:0000256" key="1">
    <source>
        <dbReference type="ARBA" id="ARBA00022679"/>
    </source>
</evidence>
<evidence type="ECO:0000256" key="2">
    <source>
        <dbReference type="ARBA" id="ARBA00023315"/>
    </source>
</evidence>
<gene>
    <name evidence="4" type="ORF">ADN00_02925</name>
</gene>
<dbReference type="RefSeq" id="WP_075061459.1">
    <property type="nucleotide sequence ID" value="NZ_LGCL01000013.1"/>
</dbReference>
<evidence type="ECO:0000313" key="5">
    <source>
        <dbReference type="Proteomes" id="UP000050417"/>
    </source>
</evidence>
<dbReference type="InterPro" id="IPR000182">
    <property type="entry name" value="GNAT_dom"/>
</dbReference>
<organism evidence="4 5">
    <name type="scientific">Ornatilinea apprima</name>
    <dbReference type="NCBI Taxonomy" id="1134406"/>
    <lineage>
        <taxon>Bacteria</taxon>
        <taxon>Bacillati</taxon>
        <taxon>Chloroflexota</taxon>
        <taxon>Anaerolineae</taxon>
        <taxon>Anaerolineales</taxon>
        <taxon>Anaerolineaceae</taxon>
        <taxon>Ornatilinea</taxon>
    </lineage>
</organism>
<name>A0A0P6X8Z5_9CHLR</name>
<dbReference type="PROSITE" id="PS51186">
    <property type="entry name" value="GNAT"/>
    <property type="match status" value="1"/>
</dbReference>
<dbReference type="OrthoDB" id="159677at2"/>
<keyword evidence="1" id="KW-0808">Transferase</keyword>
<dbReference type="InterPro" id="IPR016181">
    <property type="entry name" value="Acyl_CoA_acyltransferase"/>
</dbReference>
<dbReference type="GO" id="GO:0031415">
    <property type="term" value="C:NatA complex"/>
    <property type="evidence" value="ECO:0007669"/>
    <property type="project" value="InterPro"/>
</dbReference>
<dbReference type="PANTHER" id="PTHR23091:SF4">
    <property type="entry name" value="N-TERMINAL AMINO-ACID N(ALPHA)-ACETYLTRANSFERASE NATA"/>
    <property type="match status" value="1"/>
</dbReference>
<evidence type="ECO:0000259" key="3">
    <source>
        <dbReference type="PROSITE" id="PS51186"/>
    </source>
</evidence>
<sequence length="150" mass="17456">MDETHWLIEPANWRDLPALQRLERVCFDVDAWSLLDLAGVLSLPDYTHFKASIDGRLAGFVAAEQRREETKAWIITIGVFPEYRRLGIARALLNEIEARIHLPVVRLCVRRSNLAAQHLYESSGYRAIDIWRHYYHSGEDAQVYEKILHT</sequence>
<keyword evidence="5" id="KW-1185">Reference proteome</keyword>
<evidence type="ECO:0000313" key="4">
    <source>
        <dbReference type="EMBL" id="KPL79396.1"/>
    </source>
</evidence>
<comment type="caution">
    <text evidence="4">The sequence shown here is derived from an EMBL/GenBank/DDBJ whole genome shotgun (WGS) entry which is preliminary data.</text>
</comment>
<dbReference type="CDD" id="cd04301">
    <property type="entry name" value="NAT_SF"/>
    <property type="match status" value="1"/>
</dbReference>
<feature type="domain" description="N-acetyltransferase" evidence="3">
    <location>
        <begin position="6"/>
        <end position="149"/>
    </location>
</feature>
<dbReference type="SUPFAM" id="SSF55729">
    <property type="entry name" value="Acyl-CoA N-acyltransferases (Nat)"/>
    <property type="match status" value="1"/>
</dbReference>